<accession>A0A1B7MKK7</accession>
<feature type="region of interest" description="Disordered" evidence="1">
    <location>
        <begin position="1"/>
        <end position="41"/>
    </location>
</feature>
<dbReference type="InParanoid" id="A0A1B7MKK7"/>
<organism evidence="2 3">
    <name type="scientific">Rhizopogon vinicolor AM-OR11-026</name>
    <dbReference type="NCBI Taxonomy" id="1314800"/>
    <lineage>
        <taxon>Eukaryota</taxon>
        <taxon>Fungi</taxon>
        <taxon>Dikarya</taxon>
        <taxon>Basidiomycota</taxon>
        <taxon>Agaricomycotina</taxon>
        <taxon>Agaricomycetes</taxon>
        <taxon>Agaricomycetidae</taxon>
        <taxon>Boletales</taxon>
        <taxon>Suillineae</taxon>
        <taxon>Rhizopogonaceae</taxon>
        <taxon>Rhizopogon</taxon>
    </lineage>
</organism>
<dbReference type="AlphaFoldDB" id="A0A1B7MKK7"/>
<evidence type="ECO:0000313" key="2">
    <source>
        <dbReference type="EMBL" id="OAX33134.1"/>
    </source>
</evidence>
<evidence type="ECO:0000256" key="1">
    <source>
        <dbReference type="SAM" id="MobiDB-lite"/>
    </source>
</evidence>
<keyword evidence="3" id="KW-1185">Reference proteome</keyword>
<reference evidence="2 3" key="1">
    <citation type="submission" date="2016-06" db="EMBL/GenBank/DDBJ databases">
        <title>Comparative genomics of the ectomycorrhizal sister species Rhizopogon vinicolor and Rhizopogon vesiculosus (Basidiomycota: Boletales) reveals a divergence of the mating type B locus.</title>
        <authorList>
            <consortium name="DOE Joint Genome Institute"/>
            <person name="Mujic A.B."/>
            <person name="Kuo A."/>
            <person name="Tritt A."/>
            <person name="Lipzen A."/>
            <person name="Chen C."/>
            <person name="Johnson J."/>
            <person name="Sharma A."/>
            <person name="Barry K."/>
            <person name="Grigoriev I.V."/>
            <person name="Spatafora J.W."/>
        </authorList>
    </citation>
    <scope>NUCLEOTIDE SEQUENCE [LARGE SCALE GENOMIC DNA]</scope>
    <source>
        <strain evidence="2 3">AM-OR11-026</strain>
    </source>
</reference>
<dbReference type="Proteomes" id="UP000092154">
    <property type="component" value="Unassembled WGS sequence"/>
</dbReference>
<sequence>MSAGIPDFRSPGTEHTTGRIIRKPRTAESPIPGGGIRDGVVQAKPNTLTSTRCIECRIPFDAEKIETAAVLNEKLEVPRRTLLFWVTSSQEDRNKCNEGSTNLRGEELEDIKIRKGLDWGLTRD</sequence>
<protein>
    <submittedName>
        <fullName evidence="2">Uncharacterized protein</fullName>
    </submittedName>
</protein>
<gene>
    <name evidence="2" type="ORF">K503DRAFT_786719</name>
</gene>
<name>A0A1B7MKK7_9AGAM</name>
<proteinExistence type="predicted"/>
<evidence type="ECO:0000313" key="3">
    <source>
        <dbReference type="Proteomes" id="UP000092154"/>
    </source>
</evidence>
<dbReference type="EMBL" id="KV448830">
    <property type="protein sequence ID" value="OAX33134.1"/>
    <property type="molecule type" value="Genomic_DNA"/>
</dbReference>